<proteinExistence type="predicted"/>
<comment type="caution">
    <text evidence="1">The sequence shown here is derived from an EMBL/GenBank/DDBJ whole genome shotgun (WGS) entry which is preliminary data.</text>
</comment>
<name>A0A820LSC7_9BILA</name>
<organism evidence="1 2">
    <name type="scientific">Adineta steineri</name>
    <dbReference type="NCBI Taxonomy" id="433720"/>
    <lineage>
        <taxon>Eukaryota</taxon>
        <taxon>Metazoa</taxon>
        <taxon>Spiralia</taxon>
        <taxon>Gnathifera</taxon>
        <taxon>Rotifera</taxon>
        <taxon>Eurotatoria</taxon>
        <taxon>Bdelloidea</taxon>
        <taxon>Adinetida</taxon>
        <taxon>Adinetidae</taxon>
        <taxon>Adineta</taxon>
    </lineage>
</organism>
<dbReference type="Proteomes" id="UP000663844">
    <property type="component" value="Unassembled WGS sequence"/>
</dbReference>
<sequence length="29" mass="2991">MEANQHSNTANLLTDGKLDGGGLCLPCCD</sequence>
<evidence type="ECO:0000313" key="2">
    <source>
        <dbReference type="Proteomes" id="UP000663844"/>
    </source>
</evidence>
<dbReference type="EMBL" id="CAJOAZ010021989">
    <property type="protein sequence ID" value="CAF4361488.1"/>
    <property type="molecule type" value="Genomic_DNA"/>
</dbReference>
<reference evidence="1" key="1">
    <citation type="submission" date="2021-02" db="EMBL/GenBank/DDBJ databases">
        <authorList>
            <person name="Nowell W R."/>
        </authorList>
    </citation>
    <scope>NUCLEOTIDE SEQUENCE</scope>
</reference>
<evidence type="ECO:0000313" key="1">
    <source>
        <dbReference type="EMBL" id="CAF4361488.1"/>
    </source>
</evidence>
<accession>A0A820LSC7</accession>
<protein>
    <submittedName>
        <fullName evidence="1">Uncharacterized protein</fullName>
    </submittedName>
</protein>
<feature type="non-terminal residue" evidence="1">
    <location>
        <position position="29"/>
    </location>
</feature>
<gene>
    <name evidence="1" type="ORF">OXD698_LOCUS49334</name>
</gene>
<dbReference type="AlphaFoldDB" id="A0A820LSC7"/>